<evidence type="ECO:0008006" key="3">
    <source>
        <dbReference type="Google" id="ProtNLM"/>
    </source>
</evidence>
<organism evidence="2">
    <name type="scientific">Menopon gallinae</name>
    <name type="common">poultry shaft louse</name>
    <dbReference type="NCBI Taxonomy" id="328185"/>
    <lineage>
        <taxon>Eukaryota</taxon>
        <taxon>Metazoa</taxon>
        <taxon>Ecdysozoa</taxon>
        <taxon>Arthropoda</taxon>
        <taxon>Hexapoda</taxon>
        <taxon>Insecta</taxon>
        <taxon>Pterygota</taxon>
        <taxon>Neoptera</taxon>
        <taxon>Paraneoptera</taxon>
        <taxon>Psocodea</taxon>
        <taxon>Troctomorpha</taxon>
        <taxon>Phthiraptera</taxon>
        <taxon>Amblycera</taxon>
        <taxon>Menoponidae</taxon>
        <taxon>Menopon</taxon>
    </lineage>
</organism>
<gene>
    <name evidence="2" type="ORF">PYX00_008825</name>
</gene>
<dbReference type="GO" id="GO:0008270">
    <property type="term" value="F:zinc ion binding"/>
    <property type="evidence" value="ECO:0007669"/>
    <property type="project" value="InterPro"/>
</dbReference>
<proteinExistence type="predicted"/>
<protein>
    <recommendedName>
        <fullName evidence="3">Gag protein</fullName>
    </recommendedName>
</protein>
<feature type="region of interest" description="Disordered" evidence="1">
    <location>
        <begin position="59"/>
        <end position="81"/>
    </location>
</feature>
<name>A0AAW2HR45_9NEOP</name>
<dbReference type="EMBL" id="JARGDH010000004">
    <property type="protein sequence ID" value="KAL0271863.1"/>
    <property type="molecule type" value="Genomic_DNA"/>
</dbReference>
<evidence type="ECO:0000256" key="1">
    <source>
        <dbReference type="SAM" id="MobiDB-lite"/>
    </source>
</evidence>
<dbReference type="AlphaFoldDB" id="A0AAW2HR45"/>
<accession>A0AAW2HR45</accession>
<reference evidence="2" key="1">
    <citation type="journal article" date="2024" name="Gigascience">
        <title>Chromosome-level genome of the poultry shaft louse Menopon gallinae provides insight into the host-switching and adaptive evolution of parasitic lice.</title>
        <authorList>
            <person name="Xu Y."/>
            <person name="Ma L."/>
            <person name="Liu S."/>
            <person name="Liang Y."/>
            <person name="Liu Q."/>
            <person name="He Z."/>
            <person name="Tian L."/>
            <person name="Duan Y."/>
            <person name="Cai W."/>
            <person name="Li H."/>
            <person name="Song F."/>
        </authorList>
    </citation>
    <scope>NUCLEOTIDE SEQUENCE</scope>
    <source>
        <strain evidence="2">Cailab_2023a</strain>
    </source>
</reference>
<evidence type="ECO:0000313" key="2">
    <source>
        <dbReference type="EMBL" id="KAL0271863.1"/>
    </source>
</evidence>
<dbReference type="InterPro" id="IPR036875">
    <property type="entry name" value="Znf_CCHC_sf"/>
</dbReference>
<comment type="caution">
    <text evidence="2">The sequence shown here is derived from an EMBL/GenBank/DDBJ whole genome shotgun (WGS) entry which is preliminary data.</text>
</comment>
<feature type="compositionally biased region" description="Polar residues" evidence="1">
    <location>
        <begin position="65"/>
        <end position="81"/>
    </location>
</feature>
<dbReference type="GO" id="GO:0003676">
    <property type="term" value="F:nucleic acid binding"/>
    <property type="evidence" value="ECO:0007669"/>
    <property type="project" value="InterPro"/>
</dbReference>
<sequence>MQAKECGLSQEAAAALIKTQLWDSLPRSIVILLRSEEDQTVENLLTVLCKRAKIERQIARDRPRTQQAPRGRSASNAGEGSNKCTLCSKFGHGMNNCRTNTPEFRRNQAIKLGLCLKCLRRGHKSNVVHCKAAVFDVQGESSCDILRQTSYGEQLIGHSGGGRK</sequence>
<dbReference type="SUPFAM" id="SSF57756">
    <property type="entry name" value="Retrovirus zinc finger-like domains"/>
    <property type="match status" value="1"/>
</dbReference>